<evidence type="ECO:0000259" key="13">
    <source>
        <dbReference type="PROSITE" id="PS51726"/>
    </source>
</evidence>
<evidence type="ECO:0000256" key="3">
    <source>
        <dbReference type="ARBA" id="ARBA00013184"/>
    </source>
</evidence>
<dbReference type="SUPFAM" id="SSF54160">
    <property type="entry name" value="Chromo domain-like"/>
    <property type="match status" value="1"/>
</dbReference>
<dbReference type="GO" id="GO:0005634">
    <property type="term" value="C:nucleus"/>
    <property type="evidence" value="ECO:0007669"/>
    <property type="project" value="UniProtKB-SubCell"/>
</dbReference>
<feature type="domain" description="MYST-type HAT" evidence="13">
    <location>
        <begin position="81"/>
        <end position="351"/>
    </location>
</feature>
<reference evidence="14" key="1">
    <citation type="submission" date="2019-06" db="EMBL/GenBank/DDBJ databases">
        <authorList>
            <person name="Zheng W."/>
        </authorList>
    </citation>
    <scope>NUCLEOTIDE SEQUENCE</scope>
    <source>
        <strain evidence="14">QDHG01</strain>
    </source>
</reference>
<name>A0A8J8NR45_HALGN</name>
<dbReference type="GO" id="GO:0003682">
    <property type="term" value="F:chromatin binding"/>
    <property type="evidence" value="ECO:0007669"/>
    <property type="project" value="TreeGrafter"/>
</dbReference>
<comment type="catalytic activity">
    <reaction evidence="12">
        <text>L-lysyl-[protein] + acetyl-CoA = N(6)-acetyl-L-lysyl-[protein] + CoA + H(+)</text>
        <dbReference type="Rhea" id="RHEA:45948"/>
        <dbReference type="Rhea" id="RHEA-COMP:9752"/>
        <dbReference type="Rhea" id="RHEA-COMP:10731"/>
        <dbReference type="ChEBI" id="CHEBI:15378"/>
        <dbReference type="ChEBI" id="CHEBI:29969"/>
        <dbReference type="ChEBI" id="CHEBI:57287"/>
        <dbReference type="ChEBI" id="CHEBI:57288"/>
        <dbReference type="ChEBI" id="CHEBI:61930"/>
        <dbReference type="EC" id="2.3.1.48"/>
    </reaction>
</comment>
<comment type="subcellular location">
    <subcellularLocation>
        <location evidence="1 12">Nucleus</location>
    </subcellularLocation>
</comment>
<keyword evidence="6" id="KW-0863">Zinc-finger</keyword>
<dbReference type="FunFam" id="3.30.60.60:FF:000001">
    <property type="entry name" value="Histone acetyltransferase"/>
    <property type="match status" value="1"/>
</dbReference>
<evidence type="ECO:0000256" key="8">
    <source>
        <dbReference type="ARBA" id="ARBA00022853"/>
    </source>
</evidence>
<dbReference type="Gene3D" id="3.40.630.30">
    <property type="match status" value="1"/>
</dbReference>
<dbReference type="InterPro" id="IPR036388">
    <property type="entry name" value="WH-like_DNA-bd_sf"/>
</dbReference>
<dbReference type="InterPro" id="IPR040706">
    <property type="entry name" value="Zf-MYST"/>
</dbReference>
<evidence type="ECO:0000256" key="11">
    <source>
        <dbReference type="PIRSR" id="PIRSR602717-51"/>
    </source>
</evidence>
<dbReference type="Pfam" id="PF11717">
    <property type="entry name" value="Tudor-knot"/>
    <property type="match status" value="1"/>
</dbReference>
<dbReference type="InterPro" id="IPR016181">
    <property type="entry name" value="Acyl_CoA_acyltransferase"/>
</dbReference>
<sequence>MIDGRERKVTFDYYVHYVGHQRRNDRWCHEDEIMIDDEEIKKQFHEIERRERELKELEEFMPNNEHLGLTEKQIHEFEEATKVKTVEYIEFGKHRVESWYFSPFPREYHCATLHICEFCLNFFVNKAELVRHSERCMVRCPPGDEIYRDDAVSMFEVDAKNQQAYCENLCLISKLFLDHKTLHYDIDPFYFYVLCEHDSMGYHMVGYFSREKGNMDNNLSCILVLPFVQRKGYGKFIVEFSYELSLKEGRHGSPEKPLSDLGHRLYVSWWTQRVLSVLLDFPDKTLSITDLSQITAIDPVDIQYVLENFKILRYSGGQFFLFTEKEFLESIRKSQGMPGRPVIRDNIHWIPHREVQQIAGGAGGKLGQRGNQ</sequence>
<dbReference type="PANTHER" id="PTHR10615">
    <property type="entry name" value="HISTONE ACETYLTRANSFERASE"/>
    <property type="match status" value="1"/>
</dbReference>
<accession>A0A8J8NR45</accession>
<dbReference type="GO" id="GO:0003712">
    <property type="term" value="F:transcription coregulator activity"/>
    <property type="evidence" value="ECO:0007669"/>
    <property type="project" value="TreeGrafter"/>
</dbReference>
<keyword evidence="5" id="KW-0479">Metal-binding</keyword>
<keyword evidence="7" id="KW-0862">Zinc</keyword>
<dbReference type="InterPro" id="IPR016197">
    <property type="entry name" value="Chromo-like_dom_sf"/>
</dbReference>
<feature type="active site" description="Proton donor/acceptor" evidence="11">
    <location>
        <position position="255"/>
    </location>
</feature>
<evidence type="ECO:0000256" key="4">
    <source>
        <dbReference type="ARBA" id="ARBA00022679"/>
    </source>
</evidence>
<dbReference type="OrthoDB" id="787137at2759"/>
<dbReference type="InterPro" id="IPR002717">
    <property type="entry name" value="HAT_MYST-type"/>
</dbReference>
<evidence type="ECO:0000256" key="10">
    <source>
        <dbReference type="ARBA" id="ARBA00023242"/>
    </source>
</evidence>
<evidence type="ECO:0000256" key="1">
    <source>
        <dbReference type="ARBA" id="ARBA00004123"/>
    </source>
</evidence>
<gene>
    <name evidence="14" type="ORF">FGO68_gene16631</name>
</gene>
<dbReference type="InterPro" id="IPR025995">
    <property type="entry name" value="Tudor-knot"/>
</dbReference>
<dbReference type="GO" id="GO:0004402">
    <property type="term" value="F:histone acetyltransferase activity"/>
    <property type="evidence" value="ECO:0007669"/>
    <property type="project" value="InterPro"/>
</dbReference>
<dbReference type="AlphaFoldDB" id="A0A8J8NR45"/>
<evidence type="ECO:0000256" key="12">
    <source>
        <dbReference type="RuleBase" id="RU361211"/>
    </source>
</evidence>
<dbReference type="SUPFAM" id="SSF55729">
    <property type="entry name" value="Acyl-CoA N-acyltransferases (Nat)"/>
    <property type="match status" value="1"/>
</dbReference>
<evidence type="ECO:0000256" key="5">
    <source>
        <dbReference type="ARBA" id="ARBA00022723"/>
    </source>
</evidence>
<dbReference type="FunFam" id="3.40.630.30:FF:000002">
    <property type="entry name" value="Histone acetyltransferase"/>
    <property type="match status" value="1"/>
</dbReference>
<evidence type="ECO:0000313" key="15">
    <source>
        <dbReference type="Proteomes" id="UP000785679"/>
    </source>
</evidence>
<evidence type="ECO:0000313" key="14">
    <source>
        <dbReference type="EMBL" id="TNV80041.1"/>
    </source>
</evidence>
<dbReference type="PANTHER" id="PTHR10615:SF161">
    <property type="entry name" value="HISTONE ACETYLTRANSFERASE KAT7"/>
    <property type="match status" value="1"/>
</dbReference>
<dbReference type="Pfam" id="PF17772">
    <property type="entry name" value="zf-MYST"/>
    <property type="match status" value="1"/>
</dbReference>
<dbReference type="Pfam" id="PF01853">
    <property type="entry name" value="MOZ_SAS"/>
    <property type="match status" value="1"/>
</dbReference>
<organism evidence="14 15">
    <name type="scientific">Halteria grandinella</name>
    <dbReference type="NCBI Taxonomy" id="5974"/>
    <lineage>
        <taxon>Eukaryota</taxon>
        <taxon>Sar</taxon>
        <taxon>Alveolata</taxon>
        <taxon>Ciliophora</taxon>
        <taxon>Intramacronucleata</taxon>
        <taxon>Spirotrichea</taxon>
        <taxon>Stichotrichia</taxon>
        <taxon>Sporadotrichida</taxon>
        <taxon>Halteriidae</taxon>
        <taxon>Halteria</taxon>
    </lineage>
</organism>
<dbReference type="Gene3D" id="3.30.60.60">
    <property type="entry name" value="N-acetyl transferase-like"/>
    <property type="match status" value="1"/>
</dbReference>
<evidence type="ECO:0000256" key="6">
    <source>
        <dbReference type="ARBA" id="ARBA00022771"/>
    </source>
</evidence>
<evidence type="ECO:0000256" key="2">
    <source>
        <dbReference type="ARBA" id="ARBA00010107"/>
    </source>
</evidence>
<protein>
    <recommendedName>
        <fullName evidence="3 12">Histone acetyltransferase</fullName>
        <ecNumber evidence="3 12">2.3.1.48</ecNumber>
    </recommendedName>
</protein>
<dbReference type="GO" id="GO:0006357">
    <property type="term" value="P:regulation of transcription by RNA polymerase II"/>
    <property type="evidence" value="ECO:0007669"/>
    <property type="project" value="TreeGrafter"/>
</dbReference>
<dbReference type="Gene3D" id="2.30.30.140">
    <property type="match status" value="1"/>
</dbReference>
<comment type="similarity">
    <text evidence="2 12">Belongs to the MYST (SAS/MOZ) family.</text>
</comment>
<proteinExistence type="inferred from homology"/>
<keyword evidence="4" id="KW-0808">Transferase</keyword>
<dbReference type="EMBL" id="RRYP01008073">
    <property type="protein sequence ID" value="TNV80041.1"/>
    <property type="molecule type" value="Genomic_DNA"/>
</dbReference>
<keyword evidence="10 12" id="KW-0539">Nucleus</keyword>
<comment type="caution">
    <text evidence="14">The sequence shown here is derived from an EMBL/GenBank/DDBJ whole genome shotgun (WGS) entry which is preliminary data.</text>
</comment>
<dbReference type="Proteomes" id="UP000785679">
    <property type="component" value="Unassembled WGS sequence"/>
</dbReference>
<dbReference type="GO" id="GO:0008270">
    <property type="term" value="F:zinc ion binding"/>
    <property type="evidence" value="ECO:0007669"/>
    <property type="project" value="UniProtKB-KW"/>
</dbReference>
<evidence type="ECO:0000256" key="7">
    <source>
        <dbReference type="ARBA" id="ARBA00022833"/>
    </source>
</evidence>
<dbReference type="InterPro" id="IPR050603">
    <property type="entry name" value="MYST_HAT"/>
</dbReference>
<dbReference type="PROSITE" id="PS51726">
    <property type="entry name" value="MYST_HAT"/>
    <property type="match status" value="1"/>
</dbReference>
<dbReference type="EC" id="2.3.1.48" evidence="3 12"/>
<keyword evidence="9" id="KW-0007">Acetylation</keyword>
<evidence type="ECO:0000256" key="9">
    <source>
        <dbReference type="ARBA" id="ARBA00022990"/>
    </source>
</evidence>
<keyword evidence="15" id="KW-1185">Reference proteome</keyword>
<dbReference type="GO" id="GO:0000785">
    <property type="term" value="C:chromatin"/>
    <property type="evidence" value="ECO:0007669"/>
    <property type="project" value="TreeGrafter"/>
</dbReference>
<keyword evidence="8" id="KW-0156">Chromatin regulator</keyword>
<dbReference type="Gene3D" id="1.10.10.10">
    <property type="entry name" value="Winged helix-like DNA-binding domain superfamily/Winged helix DNA-binding domain"/>
    <property type="match status" value="1"/>
</dbReference>